<accession>A0A6G0ZEZ5</accession>
<keyword evidence="2" id="KW-1185">Reference proteome</keyword>
<dbReference type="EMBL" id="VUJU01000614">
    <property type="protein sequence ID" value="KAF0769321.1"/>
    <property type="molecule type" value="Genomic_DNA"/>
</dbReference>
<name>A0A6G0ZEZ5_APHCR</name>
<dbReference type="Proteomes" id="UP000478052">
    <property type="component" value="Unassembled WGS sequence"/>
</dbReference>
<dbReference type="OrthoDB" id="6771557at2759"/>
<sequence>MCQHSTEDENENHSISVHSNVQPLHPAWNTVSGDNQKHFNFIGNSEPLVILDEGEIFGLENNSGVVVSKFKEIRDIYLLSTRHLLRISNAAKKTRNHEDIIKPDIIKFYNADKARIDFSNQASYYTPMRKIKLWFHKVATEIILNTFIVNAQIILEMHKLEETKDKCRRNRKIRRRRINSIWYI</sequence>
<evidence type="ECO:0000313" key="2">
    <source>
        <dbReference type="Proteomes" id="UP000478052"/>
    </source>
</evidence>
<evidence type="ECO:0000313" key="1">
    <source>
        <dbReference type="EMBL" id="KAF0769321.1"/>
    </source>
</evidence>
<dbReference type="AlphaFoldDB" id="A0A6G0ZEZ5"/>
<proteinExistence type="predicted"/>
<protein>
    <submittedName>
        <fullName evidence="1">PiggyBac transposable element-derived protein 4-like</fullName>
    </submittedName>
</protein>
<organism evidence="1 2">
    <name type="scientific">Aphis craccivora</name>
    <name type="common">Cowpea aphid</name>
    <dbReference type="NCBI Taxonomy" id="307492"/>
    <lineage>
        <taxon>Eukaryota</taxon>
        <taxon>Metazoa</taxon>
        <taxon>Ecdysozoa</taxon>
        <taxon>Arthropoda</taxon>
        <taxon>Hexapoda</taxon>
        <taxon>Insecta</taxon>
        <taxon>Pterygota</taxon>
        <taxon>Neoptera</taxon>
        <taxon>Paraneoptera</taxon>
        <taxon>Hemiptera</taxon>
        <taxon>Sternorrhyncha</taxon>
        <taxon>Aphidomorpha</taxon>
        <taxon>Aphidoidea</taxon>
        <taxon>Aphididae</taxon>
        <taxon>Aphidini</taxon>
        <taxon>Aphis</taxon>
        <taxon>Aphis</taxon>
    </lineage>
</organism>
<reference evidence="1 2" key="1">
    <citation type="submission" date="2019-08" db="EMBL/GenBank/DDBJ databases">
        <title>Whole genome of Aphis craccivora.</title>
        <authorList>
            <person name="Voronova N.V."/>
            <person name="Shulinski R.S."/>
            <person name="Bandarenka Y.V."/>
            <person name="Zhorov D.G."/>
            <person name="Warner D."/>
        </authorList>
    </citation>
    <scope>NUCLEOTIDE SEQUENCE [LARGE SCALE GENOMIC DNA]</scope>
    <source>
        <strain evidence="1">180601</strain>
        <tissue evidence="1">Whole Body</tissue>
    </source>
</reference>
<gene>
    <name evidence="1" type="ORF">FWK35_00019452</name>
</gene>
<comment type="caution">
    <text evidence="1">The sequence shown here is derived from an EMBL/GenBank/DDBJ whole genome shotgun (WGS) entry which is preliminary data.</text>
</comment>